<sequence length="60" mass="6744">MSMRSSQQAEERLELTSHNLADYRQIAWARTVIPGQAVHVERESRKTGHLPHPGPQLALG</sequence>
<protein>
    <submittedName>
        <fullName evidence="2">Uncharacterized protein</fullName>
    </submittedName>
</protein>
<evidence type="ECO:0000256" key="1">
    <source>
        <dbReference type="SAM" id="MobiDB-lite"/>
    </source>
</evidence>
<feature type="region of interest" description="Disordered" evidence="1">
    <location>
        <begin position="40"/>
        <end position="60"/>
    </location>
</feature>
<evidence type="ECO:0000313" key="3">
    <source>
        <dbReference type="Proteomes" id="UP001164929"/>
    </source>
</evidence>
<gene>
    <name evidence="2" type="ORF">NC653_012557</name>
</gene>
<proteinExistence type="predicted"/>
<name>A0AAD6W1I9_9ROSI</name>
<keyword evidence="3" id="KW-1185">Reference proteome</keyword>
<dbReference type="Proteomes" id="UP001164929">
    <property type="component" value="Chromosome 5"/>
</dbReference>
<dbReference type="AlphaFoldDB" id="A0AAD6W1I9"/>
<reference evidence="2" key="1">
    <citation type="journal article" date="2023" name="Mol. Ecol. Resour.">
        <title>Chromosome-level genome assembly of a triploid poplar Populus alba 'Berolinensis'.</title>
        <authorList>
            <person name="Chen S."/>
            <person name="Yu Y."/>
            <person name="Wang X."/>
            <person name="Wang S."/>
            <person name="Zhang T."/>
            <person name="Zhou Y."/>
            <person name="He R."/>
            <person name="Meng N."/>
            <person name="Wang Y."/>
            <person name="Liu W."/>
            <person name="Liu Z."/>
            <person name="Liu J."/>
            <person name="Guo Q."/>
            <person name="Huang H."/>
            <person name="Sederoff R.R."/>
            <person name="Wang G."/>
            <person name="Qu G."/>
            <person name="Chen S."/>
        </authorList>
    </citation>
    <scope>NUCLEOTIDE SEQUENCE</scope>
    <source>
        <strain evidence="2">SC-2020</strain>
    </source>
</reference>
<organism evidence="2 3">
    <name type="scientific">Populus alba x Populus x berolinensis</name>
    <dbReference type="NCBI Taxonomy" id="444605"/>
    <lineage>
        <taxon>Eukaryota</taxon>
        <taxon>Viridiplantae</taxon>
        <taxon>Streptophyta</taxon>
        <taxon>Embryophyta</taxon>
        <taxon>Tracheophyta</taxon>
        <taxon>Spermatophyta</taxon>
        <taxon>Magnoliopsida</taxon>
        <taxon>eudicotyledons</taxon>
        <taxon>Gunneridae</taxon>
        <taxon>Pentapetalae</taxon>
        <taxon>rosids</taxon>
        <taxon>fabids</taxon>
        <taxon>Malpighiales</taxon>
        <taxon>Salicaceae</taxon>
        <taxon>Saliceae</taxon>
        <taxon>Populus</taxon>
    </lineage>
</organism>
<dbReference type="EMBL" id="JAQIZT010000005">
    <property type="protein sequence ID" value="KAJ6995733.1"/>
    <property type="molecule type" value="Genomic_DNA"/>
</dbReference>
<evidence type="ECO:0000313" key="2">
    <source>
        <dbReference type="EMBL" id="KAJ6995733.1"/>
    </source>
</evidence>
<comment type="caution">
    <text evidence="2">The sequence shown here is derived from an EMBL/GenBank/DDBJ whole genome shotgun (WGS) entry which is preliminary data.</text>
</comment>
<accession>A0AAD6W1I9</accession>